<dbReference type="Proteomes" id="UP000265520">
    <property type="component" value="Unassembled WGS sequence"/>
</dbReference>
<organism evidence="1 2">
    <name type="scientific">Trifolium medium</name>
    <dbReference type="NCBI Taxonomy" id="97028"/>
    <lineage>
        <taxon>Eukaryota</taxon>
        <taxon>Viridiplantae</taxon>
        <taxon>Streptophyta</taxon>
        <taxon>Embryophyta</taxon>
        <taxon>Tracheophyta</taxon>
        <taxon>Spermatophyta</taxon>
        <taxon>Magnoliopsida</taxon>
        <taxon>eudicotyledons</taxon>
        <taxon>Gunneridae</taxon>
        <taxon>Pentapetalae</taxon>
        <taxon>rosids</taxon>
        <taxon>fabids</taxon>
        <taxon>Fabales</taxon>
        <taxon>Fabaceae</taxon>
        <taxon>Papilionoideae</taxon>
        <taxon>50 kb inversion clade</taxon>
        <taxon>NPAAA clade</taxon>
        <taxon>Hologalegina</taxon>
        <taxon>IRL clade</taxon>
        <taxon>Trifolieae</taxon>
        <taxon>Trifolium</taxon>
    </lineage>
</organism>
<evidence type="ECO:0000313" key="1">
    <source>
        <dbReference type="EMBL" id="MCI58996.1"/>
    </source>
</evidence>
<comment type="caution">
    <text evidence="1">The sequence shown here is derived from an EMBL/GenBank/DDBJ whole genome shotgun (WGS) entry which is preliminary data.</text>
</comment>
<name>A0A392TFT6_9FABA</name>
<accession>A0A392TFT6</accession>
<reference evidence="1 2" key="1">
    <citation type="journal article" date="2018" name="Front. Plant Sci.">
        <title>Red Clover (Trifolium pratense) and Zigzag Clover (T. medium) - A Picture of Genomic Similarities and Differences.</title>
        <authorList>
            <person name="Dluhosova J."/>
            <person name="Istvanek J."/>
            <person name="Nedelnik J."/>
            <person name="Repkova J."/>
        </authorList>
    </citation>
    <scope>NUCLEOTIDE SEQUENCE [LARGE SCALE GENOMIC DNA]</scope>
    <source>
        <strain evidence="2">cv. 10/8</strain>
        <tissue evidence="1">Leaf</tissue>
    </source>
</reference>
<evidence type="ECO:0000313" key="2">
    <source>
        <dbReference type="Proteomes" id="UP000265520"/>
    </source>
</evidence>
<proteinExistence type="predicted"/>
<sequence length="62" mass="7264">MISPWMKGESVTGLHPGEKSFPYWRVMDRLCWTRVLVHKSTWGMYYADVDGQGHILLGRARR</sequence>
<feature type="non-terminal residue" evidence="1">
    <location>
        <position position="62"/>
    </location>
</feature>
<dbReference type="EMBL" id="LXQA010555244">
    <property type="protein sequence ID" value="MCI58996.1"/>
    <property type="molecule type" value="Genomic_DNA"/>
</dbReference>
<keyword evidence="2" id="KW-1185">Reference proteome</keyword>
<protein>
    <submittedName>
        <fullName evidence="1">Uncharacterized protein</fullName>
    </submittedName>
</protein>
<dbReference type="AlphaFoldDB" id="A0A392TFT6"/>